<dbReference type="SUPFAM" id="SSF52047">
    <property type="entry name" value="RNI-like"/>
    <property type="match status" value="1"/>
</dbReference>
<reference evidence="1" key="1">
    <citation type="journal article" date="2014" name="Nat. Genet.">
        <title>The genome of the stress-tolerant wild tomato species Solanum pennellii.</title>
        <authorList>
            <person name="Bolger A."/>
            <person name="Scossa F."/>
            <person name="Bolger M.E."/>
            <person name="Lanz C."/>
            <person name="Maumus F."/>
            <person name="Tohge T."/>
            <person name="Quesneville H."/>
            <person name="Alseekh S."/>
            <person name="Sorensen I."/>
            <person name="Lichtenstein G."/>
            <person name="Fich E.A."/>
            <person name="Conte M."/>
            <person name="Keller H."/>
            <person name="Schneeberger K."/>
            <person name="Schwacke R."/>
            <person name="Ofner I."/>
            <person name="Vrebalov J."/>
            <person name="Xu Y."/>
            <person name="Osorio S."/>
            <person name="Aflitos S.A."/>
            <person name="Schijlen E."/>
            <person name="Jimenez-Gomez J.M."/>
            <person name="Ryngajllo M."/>
            <person name="Kimura S."/>
            <person name="Kumar R."/>
            <person name="Koenig D."/>
            <person name="Headland L.R."/>
            <person name="Maloof J.N."/>
            <person name="Sinha N."/>
            <person name="van Ham R.C."/>
            <person name="Lankhorst R.K."/>
            <person name="Mao L."/>
            <person name="Vogel A."/>
            <person name="Arsova B."/>
            <person name="Panstruga R."/>
            <person name="Fei Z."/>
            <person name="Rose J.K."/>
            <person name="Zamir D."/>
            <person name="Carrari F."/>
            <person name="Giovannoni J.J."/>
            <person name="Weigel D."/>
            <person name="Usadel B."/>
            <person name="Fernie A.R."/>
        </authorList>
    </citation>
    <scope>NUCLEOTIDE SEQUENCE [LARGE SCALE GENOMIC DNA]</scope>
</reference>
<dbReference type="Proteomes" id="UP000694930">
    <property type="component" value="Chromosome 2"/>
</dbReference>
<dbReference type="RefSeq" id="XP_015087233.1">
    <property type="nucleotide sequence ID" value="XM_015231747.2"/>
</dbReference>
<dbReference type="GeneID" id="107030471"/>
<dbReference type="Proteomes" id="UP000694930">
    <property type="component" value="Chromosome 1"/>
</dbReference>
<name>A0ABM1HLD4_SOLPN</name>
<dbReference type="Gene3D" id="3.80.10.10">
    <property type="entry name" value="Ribonuclease Inhibitor"/>
    <property type="match status" value="1"/>
</dbReference>
<evidence type="ECO:0000313" key="3">
    <source>
        <dbReference type="RefSeq" id="XP_015087233.1"/>
    </source>
</evidence>
<keyword evidence="1" id="KW-1185">Reference proteome</keyword>
<protein>
    <submittedName>
        <fullName evidence="2">Uncharacterized protein LOC107010675</fullName>
    </submittedName>
    <submittedName>
        <fullName evidence="3">Uncharacterized protein LOC107030471</fullName>
    </submittedName>
</protein>
<proteinExistence type="predicted"/>
<dbReference type="InterPro" id="IPR032675">
    <property type="entry name" value="LRR_dom_sf"/>
</dbReference>
<dbReference type="GeneID" id="107010675"/>
<sequence>MNLQMDSYKDSGYLYKLVVLNLEGSVVTASCLDYLTALTSLKSLNVNRSHLLDDGCEKFLGKWKTFVICQKELTKAKPFHIVSQPFYICSTQQFERVKSGI</sequence>
<accession>A0ABM1HLD4</accession>
<evidence type="ECO:0000313" key="1">
    <source>
        <dbReference type="Proteomes" id="UP000694930"/>
    </source>
</evidence>
<evidence type="ECO:0000313" key="2">
    <source>
        <dbReference type="RefSeq" id="XP_015065453.1"/>
    </source>
</evidence>
<dbReference type="RefSeq" id="XP_015065453.1">
    <property type="nucleotide sequence ID" value="XM_015209967.2"/>
</dbReference>
<reference evidence="2 3" key="2">
    <citation type="submission" date="2025-05" db="UniProtKB">
        <authorList>
            <consortium name="RefSeq"/>
        </authorList>
    </citation>
    <scope>IDENTIFICATION</scope>
</reference>
<organism evidence="1 3">
    <name type="scientific">Solanum pennellii</name>
    <name type="common">Tomato</name>
    <name type="synonym">Lycopersicon pennellii</name>
    <dbReference type="NCBI Taxonomy" id="28526"/>
    <lineage>
        <taxon>Eukaryota</taxon>
        <taxon>Viridiplantae</taxon>
        <taxon>Streptophyta</taxon>
        <taxon>Embryophyta</taxon>
        <taxon>Tracheophyta</taxon>
        <taxon>Spermatophyta</taxon>
        <taxon>Magnoliopsida</taxon>
        <taxon>eudicotyledons</taxon>
        <taxon>Gunneridae</taxon>
        <taxon>Pentapetalae</taxon>
        <taxon>asterids</taxon>
        <taxon>lamiids</taxon>
        <taxon>Solanales</taxon>
        <taxon>Solanaceae</taxon>
        <taxon>Solanoideae</taxon>
        <taxon>Solaneae</taxon>
        <taxon>Solanum</taxon>
        <taxon>Solanum subgen. Lycopersicon</taxon>
    </lineage>
</organism>
<gene>
    <name evidence="3" type="primary">LOC107030471</name>
    <name evidence="2" type="synonym">LOC107010675</name>
</gene>